<dbReference type="AlphaFoldDB" id="A0A9W4TXF8"/>
<dbReference type="Proteomes" id="UP001152885">
    <property type="component" value="Unassembled WGS sequence"/>
</dbReference>
<keyword evidence="3" id="KW-1185">Reference proteome</keyword>
<dbReference type="EMBL" id="CANTUO010000006">
    <property type="protein sequence ID" value="CAI5760178.1"/>
    <property type="molecule type" value="Genomic_DNA"/>
</dbReference>
<feature type="transmembrane region" description="Helical" evidence="1">
    <location>
        <begin position="186"/>
        <end position="211"/>
    </location>
</feature>
<accession>A0A9W4TXF8</accession>
<dbReference type="GO" id="GO:0006897">
    <property type="term" value="P:endocytosis"/>
    <property type="evidence" value="ECO:0007669"/>
    <property type="project" value="TreeGrafter"/>
</dbReference>
<dbReference type="PANTHER" id="PTHR36414:SF1">
    <property type="entry name" value="PROTEIN SUR7"/>
    <property type="match status" value="1"/>
</dbReference>
<feature type="transmembrane region" description="Helical" evidence="1">
    <location>
        <begin position="144"/>
        <end position="166"/>
    </location>
</feature>
<dbReference type="GO" id="GO:0005886">
    <property type="term" value="C:plasma membrane"/>
    <property type="evidence" value="ECO:0007669"/>
    <property type="project" value="InterPro"/>
</dbReference>
<evidence type="ECO:0000313" key="2">
    <source>
        <dbReference type="EMBL" id="CAI5760178.1"/>
    </source>
</evidence>
<dbReference type="GO" id="GO:0032185">
    <property type="term" value="P:septin cytoskeleton organization"/>
    <property type="evidence" value="ECO:0007669"/>
    <property type="project" value="TreeGrafter"/>
</dbReference>
<dbReference type="InterPro" id="IPR009571">
    <property type="entry name" value="SUR7/Rim9-like_fungi"/>
</dbReference>
<dbReference type="PANTHER" id="PTHR36414">
    <property type="entry name" value="PROTEIN SUR7"/>
    <property type="match status" value="1"/>
</dbReference>
<dbReference type="GO" id="GO:0005938">
    <property type="term" value="C:cell cortex"/>
    <property type="evidence" value="ECO:0007669"/>
    <property type="project" value="TreeGrafter"/>
</dbReference>
<dbReference type="GO" id="GO:0031505">
    <property type="term" value="P:fungal-type cell wall organization"/>
    <property type="evidence" value="ECO:0007669"/>
    <property type="project" value="TreeGrafter"/>
</dbReference>
<keyword evidence="1" id="KW-0812">Transmembrane</keyword>
<dbReference type="GO" id="GO:0030866">
    <property type="term" value="P:cortical actin cytoskeleton organization"/>
    <property type="evidence" value="ECO:0007669"/>
    <property type="project" value="TreeGrafter"/>
</dbReference>
<dbReference type="Gene3D" id="1.20.140.150">
    <property type="match status" value="1"/>
</dbReference>
<protein>
    <submittedName>
        <fullName evidence="2">Uncharacterized protein</fullName>
    </submittedName>
</protein>
<dbReference type="GO" id="GO:0045121">
    <property type="term" value="C:membrane raft"/>
    <property type="evidence" value="ECO:0007669"/>
    <property type="project" value="TreeGrafter"/>
</dbReference>
<keyword evidence="1" id="KW-0472">Membrane</keyword>
<keyword evidence="1" id="KW-1133">Transmembrane helix</keyword>
<evidence type="ECO:0000313" key="3">
    <source>
        <dbReference type="Proteomes" id="UP001152885"/>
    </source>
</evidence>
<name>A0A9W4TXF8_9ASCO</name>
<dbReference type="Pfam" id="PF06687">
    <property type="entry name" value="SUR7"/>
    <property type="match status" value="1"/>
</dbReference>
<dbReference type="OrthoDB" id="5419460at2759"/>
<reference evidence="2" key="1">
    <citation type="submission" date="2022-12" db="EMBL/GenBank/DDBJ databases">
        <authorList>
            <person name="Brejova B."/>
        </authorList>
    </citation>
    <scope>NUCLEOTIDE SEQUENCE</scope>
</reference>
<sequence length="279" mass="30783">MRALTIIPIFFLLGSTLLLLLTIINGSGTSSILGKFYWSETDTSGIEGAPFDRTRWTFYRICDVSSDGRNSNCQKSSAAYPYSPKDNFNSEEGLPNSFIDDRNTYFYLSRCGWAFILVALVFAVLALIFVPINFCTSIGGTIGSIFTFISFLFTITAAALITAAHVKGKHEFNNAGHSTNLGAKAFGILWAAVACLLISFATSIGACVATFKTKRRNKNRYDQGVQPVSSYQKEQVGPEYQQRGHYADDENVVGGEPVSDASKFRFFRVKRAKNEAEEI</sequence>
<proteinExistence type="predicted"/>
<evidence type="ECO:0000256" key="1">
    <source>
        <dbReference type="SAM" id="Phobius"/>
    </source>
</evidence>
<comment type="caution">
    <text evidence="2">The sequence shown here is derived from an EMBL/GenBank/DDBJ whole genome shotgun (WGS) entry which is preliminary data.</text>
</comment>
<feature type="transmembrane region" description="Helical" evidence="1">
    <location>
        <begin position="112"/>
        <end position="132"/>
    </location>
</feature>
<gene>
    <name evidence="2" type="ORF">CANVERA_P4688</name>
</gene>
<organism evidence="2 3">
    <name type="scientific">Candida verbasci</name>
    <dbReference type="NCBI Taxonomy" id="1227364"/>
    <lineage>
        <taxon>Eukaryota</taxon>
        <taxon>Fungi</taxon>
        <taxon>Dikarya</taxon>
        <taxon>Ascomycota</taxon>
        <taxon>Saccharomycotina</taxon>
        <taxon>Pichiomycetes</taxon>
        <taxon>Debaryomycetaceae</taxon>
        <taxon>Candida/Lodderomyces clade</taxon>
        <taxon>Candida</taxon>
    </lineage>
</organism>